<gene>
    <name evidence="1" type="ORF">LCGC14_2480580</name>
</gene>
<protein>
    <submittedName>
        <fullName evidence="1">Uncharacterized protein</fullName>
    </submittedName>
</protein>
<reference evidence="1" key="1">
    <citation type="journal article" date="2015" name="Nature">
        <title>Complex archaea that bridge the gap between prokaryotes and eukaryotes.</title>
        <authorList>
            <person name="Spang A."/>
            <person name="Saw J.H."/>
            <person name="Jorgensen S.L."/>
            <person name="Zaremba-Niedzwiedzka K."/>
            <person name="Martijn J."/>
            <person name="Lind A.E."/>
            <person name="van Eijk R."/>
            <person name="Schleper C."/>
            <person name="Guy L."/>
            <person name="Ettema T.J."/>
        </authorList>
    </citation>
    <scope>NUCLEOTIDE SEQUENCE</scope>
</reference>
<dbReference type="AlphaFoldDB" id="A0A0F9B7Q8"/>
<proteinExistence type="predicted"/>
<sequence length="75" mass="8903">MSPWSQRNDNRRRLIQASNNIDTSINHLMRIHDSYPEGEGYEQHRGYDDHRELLRSFCVALDQLKDGLLGYRETI</sequence>
<comment type="caution">
    <text evidence="1">The sequence shown here is derived from an EMBL/GenBank/DDBJ whole genome shotgun (WGS) entry which is preliminary data.</text>
</comment>
<accession>A0A0F9B7Q8</accession>
<name>A0A0F9B7Q8_9ZZZZ</name>
<organism evidence="1">
    <name type="scientific">marine sediment metagenome</name>
    <dbReference type="NCBI Taxonomy" id="412755"/>
    <lineage>
        <taxon>unclassified sequences</taxon>
        <taxon>metagenomes</taxon>
        <taxon>ecological metagenomes</taxon>
    </lineage>
</organism>
<evidence type="ECO:0000313" key="1">
    <source>
        <dbReference type="EMBL" id="KKL17934.1"/>
    </source>
</evidence>
<dbReference type="EMBL" id="LAZR01039061">
    <property type="protein sequence ID" value="KKL17934.1"/>
    <property type="molecule type" value="Genomic_DNA"/>
</dbReference>